<dbReference type="AlphaFoldDB" id="A0A8A1MF21"/>
<dbReference type="OrthoDB" id="10260961at2759"/>
<gene>
    <name evidence="1" type="ORF">I7I51_01597</name>
</gene>
<keyword evidence="1" id="KW-0378">Hydrolase</keyword>
<protein>
    <submittedName>
        <fullName evidence="1">COG2945 domain, predicted hydrolase of the alpha/beta superfamily domain-containing protein</fullName>
    </submittedName>
</protein>
<evidence type="ECO:0000313" key="1">
    <source>
        <dbReference type="EMBL" id="QSS64529.1"/>
    </source>
</evidence>
<organism evidence="1 2">
    <name type="scientific">Ajellomyces capsulatus</name>
    <name type="common">Darling's disease fungus</name>
    <name type="synonym">Histoplasma capsulatum</name>
    <dbReference type="NCBI Taxonomy" id="5037"/>
    <lineage>
        <taxon>Eukaryota</taxon>
        <taxon>Fungi</taxon>
        <taxon>Dikarya</taxon>
        <taxon>Ascomycota</taxon>
        <taxon>Pezizomycotina</taxon>
        <taxon>Eurotiomycetes</taxon>
        <taxon>Eurotiomycetidae</taxon>
        <taxon>Onygenales</taxon>
        <taxon>Ajellomycetaceae</taxon>
        <taxon>Histoplasma</taxon>
    </lineage>
</organism>
<reference evidence="1" key="1">
    <citation type="submission" date="2021-01" db="EMBL/GenBank/DDBJ databases">
        <title>Chromosome-level genome assembly of a human fungal pathogen reveals clustering of transcriptionally co-regulated genes.</title>
        <authorList>
            <person name="Voorhies M."/>
            <person name="Cohen S."/>
            <person name="Shea T.P."/>
            <person name="Petrus S."/>
            <person name="Munoz J.F."/>
            <person name="Poplawski S."/>
            <person name="Goldman W.E."/>
            <person name="Michael T."/>
            <person name="Cuomo C.A."/>
            <person name="Sil A."/>
            <person name="Beyhan S."/>
        </authorList>
    </citation>
    <scope>NUCLEOTIDE SEQUENCE</scope>
    <source>
        <strain evidence="1">WU24</strain>
    </source>
</reference>
<dbReference type="PANTHER" id="PTHR42103:SF2">
    <property type="entry name" value="AB HYDROLASE-1 DOMAIN-CONTAINING PROTEIN"/>
    <property type="match status" value="1"/>
</dbReference>
<accession>A0A8A1MF21</accession>
<dbReference type="Proteomes" id="UP000663671">
    <property type="component" value="Chromosome 1"/>
</dbReference>
<dbReference type="PANTHER" id="PTHR42103">
    <property type="entry name" value="ALPHA/BETA-HYDROLASES SUPERFAMILY PROTEIN"/>
    <property type="match status" value="1"/>
</dbReference>
<evidence type="ECO:0000313" key="2">
    <source>
        <dbReference type="Proteomes" id="UP000663671"/>
    </source>
</evidence>
<dbReference type="GO" id="GO:0016787">
    <property type="term" value="F:hydrolase activity"/>
    <property type="evidence" value="ECO:0007669"/>
    <property type="project" value="UniProtKB-KW"/>
</dbReference>
<dbReference type="VEuPathDB" id="FungiDB:I7I51_01597"/>
<name>A0A8A1MF21_AJECA</name>
<proteinExistence type="predicted"/>
<dbReference type="EMBL" id="CP069114">
    <property type="protein sequence ID" value="QSS64529.1"/>
    <property type="molecule type" value="Genomic_DNA"/>
</dbReference>
<sequence length="112" mass="12201">MGPLPQSQPQPLRSFTIPSVYDGTRLDCRLFHPHHLSQLESGSSWRSKGAIVAHPYAPIGGNYDNPIVCGIASELLKVCKCYIPLQALPNLLEGRAGQLGQNWAIMSPSMGF</sequence>